<dbReference type="GO" id="GO:0009423">
    <property type="term" value="P:chorismate biosynthetic process"/>
    <property type="evidence" value="ECO:0007669"/>
    <property type="project" value="UniProtKB-UniRule"/>
</dbReference>
<keyword evidence="1 7" id="KW-0028">Amino-acid biosynthesis</keyword>
<dbReference type="GO" id="GO:0008652">
    <property type="term" value="P:amino acid biosynthetic process"/>
    <property type="evidence" value="ECO:0007669"/>
    <property type="project" value="UniProtKB-KW"/>
</dbReference>
<name>A0A060R8V6_9BACT</name>
<evidence type="ECO:0000256" key="1">
    <source>
        <dbReference type="ARBA" id="ARBA00022605"/>
    </source>
</evidence>
<feature type="binding site" evidence="7">
    <location>
        <position position="14"/>
    </location>
    <ligand>
        <name>Mg(2+)</name>
        <dbReference type="ChEBI" id="CHEBI:18420"/>
    </ligand>
</feature>
<dbReference type="EMBL" id="HG934468">
    <property type="protein sequence ID" value="CDN31996.1"/>
    <property type="molecule type" value="Genomic_DNA"/>
</dbReference>
<protein>
    <recommendedName>
        <fullName evidence="7">Shikimate kinase</fullName>
        <shortName evidence="7">SK</shortName>
        <ecNumber evidence="7">2.7.1.71</ecNumber>
    </recommendedName>
</protein>
<evidence type="ECO:0000256" key="3">
    <source>
        <dbReference type="ARBA" id="ARBA00022741"/>
    </source>
</evidence>
<keyword evidence="9" id="KW-1185">Reference proteome</keyword>
<dbReference type="NCBIfam" id="NF010555">
    <property type="entry name" value="PRK13949.1"/>
    <property type="match status" value="1"/>
</dbReference>
<comment type="caution">
    <text evidence="7">Lacks conserved residue(s) required for the propagation of feature annotation.</text>
</comment>
<dbReference type="InterPro" id="IPR031322">
    <property type="entry name" value="Shikimate/glucono_kinase"/>
</dbReference>
<dbReference type="Gene3D" id="3.40.50.300">
    <property type="entry name" value="P-loop containing nucleotide triphosphate hydrolases"/>
    <property type="match status" value="1"/>
</dbReference>
<dbReference type="GO" id="GO:0005829">
    <property type="term" value="C:cytosol"/>
    <property type="evidence" value="ECO:0007669"/>
    <property type="project" value="TreeGrafter"/>
</dbReference>
<dbReference type="GO" id="GO:0009073">
    <property type="term" value="P:aromatic amino acid family biosynthetic process"/>
    <property type="evidence" value="ECO:0007669"/>
    <property type="project" value="UniProtKB-KW"/>
</dbReference>
<keyword evidence="6 7" id="KW-0057">Aromatic amino acid biosynthesis</keyword>
<dbReference type="PATRIC" id="fig|1433126.3.peg.1895"/>
<dbReference type="HAMAP" id="MF_00109">
    <property type="entry name" value="Shikimate_kinase"/>
    <property type="match status" value="1"/>
</dbReference>
<dbReference type="UniPathway" id="UPA00053">
    <property type="reaction ID" value="UER00088"/>
</dbReference>
<dbReference type="AlphaFoldDB" id="A0A060R8V6"/>
<comment type="similarity">
    <text evidence="7">Belongs to the shikimate kinase family.</text>
</comment>
<dbReference type="PANTHER" id="PTHR21087:SF16">
    <property type="entry name" value="SHIKIMATE KINASE 1, CHLOROPLASTIC"/>
    <property type="match status" value="1"/>
</dbReference>
<reference evidence="8 9" key="1">
    <citation type="journal article" date="2015" name="Genome Announc.">
        <title>Complete Genome Sequence of the Novel Leech Symbiont Mucinivorans hirudinis M3T.</title>
        <authorList>
            <person name="Nelson M.C."/>
            <person name="Bomar L."/>
            <person name="Graf J."/>
        </authorList>
    </citation>
    <scope>NUCLEOTIDE SEQUENCE [LARGE SCALE GENOMIC DNA]</scope>
    <source>
        <strain evidence="9">M3</strain>
    </source>
</reference>
<keyword evidence="7" id="KW-0479">Metal-binding</keyword>
<dbReference type="SUPFAM" id="SSF52540">
    <property type="entry name" value="P-loop containing nucleoside triphosphate hydrolases"/>
    <property type="match status" value="1"/>
</dbReference>
<sequence>MRIYIIGFMGSGKSTLGKPIARALGCNFYDLDNYIEQQMGSTIAAIFEQQGEAAFRALETKYLEELSAANENCVISTGGGTPCFGDNMEMINSLGMSVYLQQEVSVLTHRLLNSKISRPLIAGKTPEQLRSFIEQKLAEREPYYKRASITVADAERDASRIINVLKFSTQI</sequence>
<keyword evidence="7" id="KW-0460">Magnesium</keyword>
<keyword evidence="7" id="KW-0963">Cytoplasm</keyword>
<dbReference type="Pfam" id="PF01202">
    <property type="entry name" value="SKI"/>
    <property type="match status" value="1"/>
</dbReference>
<keyword evidence="4 7" id="KW-0418">Kinase</keyword>
<comment type="subunit">
    <text evidence="7">Monomer.</text>
</comment>
<feature type="binding site" evidence="7">
    <location>
        <position position="56"/>
    </location>
    <ligand>
        <name>substrate</name>
    </ligand>
</feature>
<feature type="binding site" evidence="7">
    <location>
        <position position="140"/>
    </location>
    <ligand>
        <name>substrate</name>
    </ligand>
</feature>
<dbReference type="InterPro" id="IPR027417">
    <property type="entry name" value="P-loop_NTPase"/>
</dbReference>
<dbReference type="PRINTS" id="PR01100">
    <property type="entry name" value="SHIKIMTKNASE"/>
</dbReference>
<organism evidence="8 9">
    <name type="scientific">Mucinivorans hirudinis</name>
    <dbReference type="NCBI Taxonomy" id="1433126"/>
    <lineage>
        <taxon>Bacteria</taxon>
        <taxon>Pseudomonadati</taxon>
        <taxon>Bacteroidota</taxon>
        <taxon>Bacteroidia</taxon>
        <taxon>Bacteroidales</taxon>
        <taxon>Rikenellaceae</taxon>
        <taxon>Mucinivorans</taxon>
    </lineage>
</organism>
<feature type="binding site" evidence="7">
    <location>
        <begin position="10"/>
        <end position="15"/>
    </location>
    <ligand>
        <name>ATP</name>
        <dbReference type="ChEBI" id="CHEBI:30616"/>
    </ligand>
</feature>
<evidence type="ECO:0000256" key="7">
    <source>
        <dbReference type="HAMAP-Rule" id="MF_00109"/>
    </source>
</evidence>
<evidence type="ECO:0000256" key="5">
    <source>
        <dbReference type="ARBA" id="ARBA00022840"/>
    </source>
</evidence>
<comment type="cofactor">
    <cofactor evidence="7">
        <name>Mg(2+)</name>
        <dbReference type="ChEBI" id="CHEBI:18420"/>
    </cofactor>
    <text evidence="7">Binds 1 Mg(2+) ion per subunit.</text>
</comment>
<keyword evidence="3 7" id="KW-0547">Nucleotide-binding</keyword>
<dbReference type="Proteomes" id="UP000027616">
    <property type="component" value="Chromosome I"/>
</dbReference>
<dbReference type="STRING" id="1433126.BN938_1917"/>
<evidence type="ECO:0000256" key="4">
    <source>
        <dbReference type="ARBA" id="ARBA00022777"/>
    </source>
</evidence>
<dbReference type="GO" id="GO:0004765">
    <property type="term" value="F:shikimate kinase activity"/>
    <property type="evidence" value="ECO:0007669"/>
    <property type="project" value="UniProtKB-UniRule"/>
</dbReference>
<dbReference type="eggNOG" id="COG0703">
    <property type="taxonomic scope" value="Bacteria"/>
</dbReference>
<dbReference type="GO" id="GO:0000287">
    <property type="term" value="F:magnesium ion binding"/>
    <property type="evidence" value="ECO:0007669"/>
    <property type="project" value="UniProtKB-UniRule"/>
</dbReference>
<evidence type="ECO:0000313" key="8">
    <source>
        <dbReference type="EMBL" id="CDN31996.1"/>
    </source>
</evidence>
<feature type="binding site" evidence="7">
    <location>
        <position position="118"/>
    </location>
    <ligand>
        <name>ATP</name>
        <dbReference type="ChEBI" id="CHEBI:30616"/>
    </ligand>
</feature>
<dbReference type="EC" id="2.7.1.71" evidence="7"/>
<feature type="binding site" evidence="7">
    <location>
        <position position="79"/>
    </location>
    <ligand>
        <name>substrate</name>
    </ligand>
</feature>
<proteinExistence type="inferred from homology"/>
<dbReference type="InterPro" id="IPR000623">
    <property type="entry name" value="Shikimate_kinase/TSH1"/>
</dbReference>
<dbReference type="CDD" id="cd00464">
    <property type="entry name" value="SK"/>
    <property type="match status" value="1"/>
</dbReference>
<dbReference type="KEGG" id="rbc:BN938_1917"/>
<comment type="subcellular location">
    <subcellularLocation>
        <location evidence="7">Cytoplasm</location>
    </subcellularLocation>
</comment>
<evidence type="ECO:0000256" key="2">
    <source>
        <dbReference type="ARBA" id="ARBA00022679"/>
    </source>
</evidence>
<dbReference type="PANTHER" id="PTHR21087">
    <property type="entry name" value="SHIKIMATE KINASE"/>
    <property type="match status" value="1"/>
</dbReference>
<dbReference type="HOGENOM" id="CLU_057607_4_0_10"/>
<comment type="catalytic activity">
    <reaction evidence="7">
        <text>shikimate + ATP = 3-phosphoshikimate + ADP + H(+)</text>
        <dbReference type="Rhea" id="RHEA:13121"/>
        <dbReference type="ChEBI" id="CHEBI:15378"/>
        <dbReference type="ChEBI" id="CHEBI:30616"/>
        <dbReference type="ChEBI" id="CHEBI:36208"/>
        <dbReference type="ChEBI" id="CHEBI:145989"/>
        <dbReference type="ChEBI" id="CHEBI:456216"/>
        <dbReference type="EC" id="2.7.1.71"/>
    </reaction>
</comment>
<comment type="pathway">
    <text evidence="7">Metabolic intermediate biosynthesis; chorismate biosynthesis; chorismate from D-erythrose 4-phosphate and phosphoenolpyruvate: step 5/7.</text>
</comment>
<keyword evidence="5 7" id="KW-0067">ATP-binding</keyword>
<evidence type="ECO:0000313" key="9">
    <source>
        <dbReference type="Proteomes" id="UP000027616"/>
    </source>
</evidence>
<gene>
    <name evidence="7" type="primary">aroK</name>
    <name evidence="8" type="ORF">BN938_1917</name>
</gene>
<dbReference type="OrthoDB" id="9800332at2"/>
<comment type="function">
    <text evidence="7">Catalyzes the specific phosphorylation of the 3-hydroxyl group of shikimic acid using ATP as a cosubstrate.</text>
</comment>
<keyword evidence="2 7" id="KW-0808">Transferase</keyword>
<accession>A0A060R8V6</accession>
<feature type="binding site" evidence="7">
    <location>
        <position position="32"/>
    </location>
    <ligand>
        <name>substrate</name>
    </ligand>
</feature>
<evidence type="ECO:0000256" key="6">
    <source>
        <dbReference type="ARBA" id="ARBA00023141"/>
    </source>
</evidence>
<dbReference type="GO" id="GO:0005524">
    <property type="term" value="F:ATP binding"/>
    <property type="evidence" value="ECO:0007669"/>
    <property type="project" value="UniProtKB-UniRule"/>
</dbReference>